<name>C5MHP4_CANTT</name>
<feature type="compositionally biased region" description="Acidic residues" evidence="6">
    <location>
        <begin position="707"/>
        <end position="730"/>
    </location>
</feature>
<dbReference type="Gene3D" id="3.30.70.2460">
    <property type="entry name" value="Rad4, beta-hairpin domain BHD3"/>
    <property type="match status" value="1"/>
</dbReference>
<feature type="domain" description="Rad4 beta-hairpin" evidence="7">
    <location>
        <begin position="400"/>
        <end position="459"/>
    </location>
</feature>
<feature type="region of interest" description="Disordered" evidence="6">
    <location>
        <begin position="656"/>
        <end position="730"/>
    </location>
</feature>
<dbReference type="GO" id="GO:0006298">
    <property type="term" value="P:mismatch repair"/>
    <property type="evidence" value="ECO:0007669"/>
    <property type="project" value="TreeGrafter"/>
</dbReference>
<dbReference type="OrthoDB" id="300780at2759"/>
<dbReference type="RefSeq" id="XP_002551289.1">
    <property type="nucleotide sequence ID" value="XM_002551243.1"/>
</dbReference>
<dbReference type="SMART" id="SM01031">
    <property type="entry name" value="BHD_2"/>
    <property type="match status" value="1"/>
</dbReference>
<evidence type="ECO:0008006" key="12">
    <source>
        <dbReference type="Google" id="ProtNLM"/>
    </source>
</evidence>
<reference evidence="10 11" key="1">
    <citation type="journal article" date="2009" name="Nature">
        <title>Evolution of pathogenicity and sexual reproduction in eight Candida genomes.</title>
        <authorList>
            <person name="Butler G."/>
            <person name="Rasmussen M.D."/>
            <person name="Lin M.F."/>
            <person name="Santos M.A."/>
            <person name="Sakthikumar S."/>
            <person name="Munro C.A."/>
            <person name="Rheinbay E."/>
            <person name="Grabherr M."/>
            <person name="Forche A."/>
            <person name="Reedy J.L."/>
            <person name="Agrafioti I."/>
            <person name="Arnaud M.B."/>
            <person name="Bates S."/>
            <person name="Brown A.J."/>
            <person name="Brunke S."/>
            <person name="Costanzo M.C."/>
            <person name="Fitzpatrick D.A."/>
            <person name="de Groot P.W."/>
            <person name="Harris D."/>
            <person name="Hoyer L.L."/>
            <person name="Hube B."/>
            <person name="Klis F.M."/>
            <person name="Kodira C."/>
            <person name="Lennard N."/>
            <person name="Logue M.E."/>
            <person name="Martin R."/>
            <person name="Neiman A.M."/>
            <person name="Nikolaou E."/>
            <person name="Quail M.A."/>
            <person name="Quinn J."/>
            <person name="Santos M.C."/>
            <person name="Schmitzberger F.F."/>
            <person name="Sherlock G."/>
            <person name="Shah P."/>
            <person name="Silverstein K.A."/>
            <person name="Skrzypek M.S."/>
            <person name="Soll D."/>
            <person name="Staggs R."/>
            <person name="Stansfield I."/>
            <person name="Stumpf M.P."/>
            <person name="Sudbery P.E."/>
            <person name="Srikantha T."/>
            <person name="Zeng Q."/>
            <person name="Berman J."/>
            <person name="Berriman M."/>
            <person name="Heitman J."/>
            <person name="Gow N.A."/>
            <person name="Lorenz M.C."/>
            <person name="Birren B.W."/>
            <person name="Kellis M."/>
            <person name="Cuomo C.A."/>
        </authorList>
    </citation>
    <scope>NUCLEOTIDE SEQUENCE [LARGE SCALE GENOMIC DNA]</scope>
    <source>
        <strain evidence="11">ATCC MYA-3404 / T1</strain>
    </source>
</reference>
<evidence type="ECO:0000256" key="6">
    <source>
        <dbReference type="SAM" id="MobiDB-lite"/>
    </source>
</evidence>
<feature type="region of interest" description="Disordered" evidence="6">
    <location>
        <begin position="1"/>
        <end position="53"/>
    </location>
</feature>
<dbReference type="HOGENOM" id="CLU_003639_1_2_1"/>
<comment type="subcellular location">
    <subcellularLocation>
        <location evidence="1">Nucleus</location>
    </subcellularLocation>
</comment>
<dbReference type="EMBL" id="GG692403">
    <property type="protein sequence ID" value="EER30591.1"/>
    <property type="molecule type" value="Genomic_DNA"/>
</dbReference>
<dbReference type="eggNOG" id="KOG2179">
    <property type="taxonomic scope" value="Eukaryota"/>
</dbReference>
<evidence type="ECO:0000313" key="10">
    <source>
        <dbReference type="EMBL" id="EER30591.1"/>
    </source>
</evidence>
<gene>
    <name evidence="10" type="ORF">CTRG_05587</name>
</gene>
<feature type="compositionally biased region" description="Acidic residues" evidence="6">
    <location>
        <begin position="40"/>
        <end position="53"/>
    </location>
</feature>
<dbReference type="KEGG" id="ctp:CTRG_05587"/>
<evidence type="ECO:0000313" key="11">
    <source>
        <dbReference type="Proteomes" id="UP000002037"/>
    </source>
</evidence>
<dbReference type="InterPro" id="IPR038765">
    <property type="entry name" value="Papain-like_cys_pep_sf"/>
</dbReference>
<dbReference type="Gene3D" id="2.20.20.110">
    <property type="entry name" value="Rad4, beta-hairpin domain BHD1"/>
    <property type="match status" value="1"/>
</dbReference>
<dbReference type="GO" id="GO:0003697">
    <property type="term" value="F:single-stranded DNA binding"/>
    <property type="evidence" value="ECO:0007669"/>
    <property type="project" value="TreeGrafter"/>
</dbReference>
<keyword evidence="3" id="KW-0227">DNA damage</keyword>
<dbReference type="InterPro" id="IPR036985">
    <property type="entry name" value="Transglutaminase-like_sf"/>
</dbReference>
<dbReference type="GO" id="GO:0071942">
    <property type="term" value="C:XPC complex"/>
    <property type="evidence" value="ECO:0007669"/>
    <property type="project" value="TreeGrafter"/>
</dbReference>
<evidence type="ECO:0000256" key="5">
    <source>
        <dbReference type="ARBA" id="ARBA00023242"/>
    </source>
</evidence>
<evidence type="ECO:0000259" key="7">
    <source>
        <dbReference type="SMART" id="SM01030"/>
    </source>
</evidence>
<dbReference type="GeneID" id="8300718"/>
<dbReference type="PANTHER" id="PTHR12135">
    <property type="entry name" value="DNA REPAIR PROTEIN XP-C / RAD4"/>
    <property type="match status" value="1"/>
</dbReference>
<evidence type="ECO:0000256" key="1">
    <source>
        <dbReference type="ARBA" id="ARBA00004123"/>
    </source>
</evidence>
<dbReference type="GO" id="GO:0005737">
    <property type="term" value="C:cytoplasm"/>
    <property type="evidence" value="ECO:0007669"/>
    <property type="project" value="TreeGrafter"/>
</dbReference>
<dbReference type="InterPro" id="IPR042488">
    <property type="entry name" value="Rad4_BHD3_sf"/>
</dbReference>
<comment type="similarity">
    <text evidence="2">Belongs to the XPC family.</text>
</comment>
<dbReference type="PANTHER" id="PTHR12135:SF0">
    <property type="entry name" value="DNA REPAIR PROTEIN COMPLEMENTING XP-C CELLS"/>
    <property type="match status" value="1"/>
</dbReference>
<evidence type="ECO:0000256" key="3">
    <source>
        <dbReference type="ARBA" id="ARBA00022763"/>
    </source>
</evidence>
<proteinExistence type="inferred from homology"/>
<dbReference type="GO" id="GO:0006289">
    <property type="term" value="P:nucleotide-excision repair"/>
    <property type="evidence" value="ECO:0007669"/>
    <property type="project" value="InterPro"/>
</dbReference>
<dbReference type="InterPro" id="IPR004583">
    <property type="entry name" value="DNA_repair_Rad4"/>
</dbReference>
<sequence length="730" mass="83999">MNSNTPSIHHKVLLNEIDTSESTNNRKRRGTRTDPVIVEDNSEDSSSDSDEFEDVDLDISDAEEFEDIDLTGSNIVPEKNDTLVIRIKKDEQTKKRKYVISLEERRKRILLHKMYLVMMAVHGSLRNSWCNNKGLQKSLKSSCITSQITQLLQMDDKVSDQVKSRRLLDVLKKIMTIYSAKFRVTSQGIIRKDWNELEIPQKSDIVGGKTFKKLVSNLRGSRDLGAQGFVILLRGLGLNARLVMSMQPPDFTKITIDKNPKIETSKKRKLSPSVLKDSEYPVFWVEVWNKFSHQWVSIDPIMKKIIEVCPKRKRSSFEPPVSDERNQLTYVLAFDKYGQVRDVTRRYSHQYNARTIRKRIEFRSVEDKLWYQKILSICDRKNSNNTADVYEQKEFHERDLAEGMPNNIQAFRNHPLYALESQLRQDEIIYPKDSSTQCGTFRSKTTSKAIPVYKRTSVHRLRSAKAWAMRGRQLKIGAIPLKQKDEDVRLYAEFQTQLYLAPPVKDGIVPKNQYGNIDVYKDTMLPEYSVMIESSDKCSMKLLQQAARLLDIDYARAIVAFDFKGRKSKNKPTAKEGGIVIASEFEEAMRLVIDHLLEEKEDVKRQSSETNALNNWKYFLLKLRLEDRLNKSHGVIDDNGDIANDVINDNIPDSELIQSHDEDNSSIDGGGFIVDDDDDEGSAGGTKIESPRQRSTRNNEPTYYESGDQDSSSDAEVETDSDIDFYYESE</sequence>
<dbReference type="GO" id="GO:0003684">
    <property type="term" value="F:damaged DNA binding"/>
    <property type="evidence" value="ECO:0007669"/>
    <property type="project" value="InterPro"/>
</dbReference>
<dbReference type="SMART" id="SM01030">
    <property type="entry name" value="BHD_1"/>
    <property type="match status" value="1"/>
</dbReference>
<dbReference type="Pfam" id="PF10403">
    <property type="entry name" value="BHD_1"/>
    <property type="match status" value="1"/>
</dbReference>
<dbReference type="InterPro" id="IPR018327">
    <property type="entry name" value="BHD_2"/>
</dbReference>
<dbReference type="InterPro" id="IPR018328">
    <property type="entry name" value="Rad4_beta-hairpin_dom3"/>
</dbReference>
<dbReference type="GO" id="GO:0000111">
    <property type="term" value="C:nucleotide-excision repair factor 2 complex"/>
    <property type="evidence" value="ECO:0007669"/>
    <property type="project" value="TreeGrafter"/>
</dbReference>
<dbReference type="VEuPathDB" id="FungiDB:CTRG_05587"/>
<evidence type="ECO:0000256" key="2">
    <source>
        <dbReference type="ARBA" id="ARBA00009525"/>
    </source>
</evidence>
<dbReference type="InterPro" id="IPR018326">
    <property type="entry name" value="Rad4_beta-hairpin_dom1"/>
</dbReference>
<dbReference type="STRING" id="294747.C5MHP4"/>
<evidence type="ECO:0000256" key="4">
    <source>
        <dbReference type="ARBA" id="ARBA00023204"/>
    </source>
</evidence>
<dbReference type="Pfam" id="PF03835">
    <property type="entry name" value="Rad4"/>
    <property type="match status" value="1"/>
</dbReference>
<keyword evidence="4" id="KW-0234">DNA repair</keyword>
<dbReference type="Proteomes" id="UP000002037">
    <property type="component" value="Unassembled WGS sequence"/>
</dbReference>
<dbReference type="SMART" id="SM01032">
    <property type="entry name" value="BHD_3"/>
    <property type="match status" value="1"/>
</dbReference>
<evidence type="ECO:0000259" key="9">
    <source>
        <dbReference type="SMART" id="SM01032"/>
    </source>
</evidence>
<keyword evidence="11" id="KW-1185">Reference proteome</keyword>
<dbReference type="Pfam" id="PF10405">
    <property type="entry name" value="BHD_3"/>
    <property type="match status" value="1"/>
</dbReference>
<dbReference type="InterPro" id="IPR018325">
    <property type="entry name" value="Rad4/PNGase_transGLS-fold"/>
</dbReference>
<feature type="domain" description="Rad4 beta-hairpin" evidence="9">
    <location>
        <begin position="509"/>
        <end position="593"/>
    </location>
</feature>
<feature type="domain" description="Rad4 beta-hairpin" evidence="8">
    <location>
        <begin position="461"/>
        <end position="502"/>
    </location>
</feature>
<evidence type="ECO:0000259" key="8">
    <source>
        <dbReference type="SMART" id="SM01031"/>
    </source>
</evidence>
<dbReference type="Gene3D" id="3.30.60.290">
    <property type="entry name" value="Rad4, beta-hairpin domain BHD2"/>
    <property type="match status" value="1"/>
</dbReference>
<accession>C5MHP4</accession>
<keyword evidence="5" id="KW-0539">Nucleus</keyword>
<organism evidence="10 11">
    <name type="scientific">Candida tropicalis (strain ATCC MYA-3404 / T1)</name>
    <name type="common">Yeast</name>
    <dbReference type="NCBI Taxonomy" id="294747"/>
    <lineage>
        <taxon>Eukaryota</taxon>
        <taxon>Fungi</taxon>
        <taxon>Dikarya</taxon>
        <taxon>Ascomycota</taxon>
        <taxon>Saccharomycotina</taxon>
        <taxon>Pichiomycetes</taxon>
        <taxon>Debaryomycetaceae</taxon>
        <taxon>Candida/Lodderomyces clade</taxon>
        <taxon>Candida</taxon>
    </lineage>
</organism>
<protein>
    <recommendedName>
        <fullName evidence="12">DNA repair protein RAD4</fullName>
    </recommendedName>
</protein>
<dbReference type="AlphaFoldDB" id="C5MHP4"/>
<dbReference type="SUPFAM" id="SSF54001">
    <property type="entry name" value="Cysteine proteinases"/>
    <property type="match status" value="1"/>
</dbReference>
<dbReference type="Gene3D" id="3.90.260.10">
    <property type="entry name" value="Transglutaminase-like"/>
    <property type="match status" value="1"/>
</dbReference>